<dbReference type="AlphaFoldDB" id="A0A3B0Y3F1"/>
<dbReference type="EMBL" id="UOFI01000180">
    <property type="protein sequence ID" value="VAW69892.1"/>
    <property type="molecule type" value="Genomic_DNA"/>
</dbReference>
<dbReference type="PANTHER" id="PTHR35841:SF1">
    <property type="entry name" value="PHOSPHONATES-BINDING PERIPLASMIC PROTEIN"/>
    <property type="match status" value="1"/>
</dbReference>
<dbReference type="Pfam" id="PF12974">
    <property type="entry name" value="Phosphonate-bd"/>
    <property type="match status" value="1"/>
</dbReference>
<accession>A0A3B0Y3F1</accession>
<evidence type="ECO:0008006" key="2">
    <source>
        <dbReference type="Google" id="ProtNLM"/>
    </source>
</evidence>
<protein>
    <recommendedName>
        <fullName evidence="2">Phosphate/phosphite/phosphonate ABC transporter substrate-binding protein</fullName>
    </recommendedName>
</protein>
<dbReference type="SUPFAM" id="SSF53850">
    <property type="entry name" value="Periplasmic binding protein-like II"/>
    <property type="match status" value="1"/>
</dbReference>
<name>A0A3B0Y3F1_9ZZZZ</name>
<dbReference type="PANTHER" id="PTHR35841">
    <property type="entry name" value="PHOSPHONATES-BINDING PERIPLASMIC PROTEIN"/>
    <property type="match status" value="1"/>
</dbReference>
<gene>
    <name evidence="1" type="ORF">MNBD_GAMMA09-3821</name>
</gene>
<evidence type="ECO:0000313" key="1">
    <source>
        <dbReference type="EMBL" id="VAW69892.1"/>
    </source>
</evidence>
<proteinExistence type="predicted"/>
<dbReference type="Gene3D" id="3.40.190.10">
    <property type="entry name" value="Periplasmic binding protein-like II"/>
    <property type="match status" value="2"/>
</dbReference>
<reference evidence="1" key="1">
    <citation type="submission" date="2018-06" db="EMBL/GenBank/DDBJ databases">
        <authorList>
            <person name="Zhirakovskaya E."/>
        </authorList>
    </citation>
    <scope>NUCLEOTIDE SEQUENCE</scope>
</reference>
<organism evidence="1">
    <name type="scientific">hydrothermal vent metagenome</name>
    <dbReference type="NCBI Taxonomy" id="652676"/>
    <lineage>
        <taxon>unclassified sequences</taxon>
        <taxon>metagenomes</taxon>
        <taxon>ecological metagenomes</taxon>
    </lineage>
</organism>
<sequence>MLPLSGFYGYTRVMKLILLFAGIVVCFFSSPLLAEKGRCSEYSRLTFGVLPFVSVEQLVIRFSPFVDYLSKHIGTRVRIETAPNFAEFVRRTNEDRRYDILFTAPHFYIPASQAGYRLIAGVDSPGMRALIVVPENSSINSIKDLSGKRLGILDEKSLASLLVKKLLSENGIDLQQDLTVVHTPTHNASLLSSYHGITDASALMQPPYEAANKKVRESMRVIARTEKAPHMPVSVSKKISEVCAAEIKNVLLNMALTQEGRRVLRHNRFAGFRIARQQDYEKVRSLMRSDIKK</sequence>